<keyword evidence="3" id="KW-1185">Reference proteome</keyword>
<organism evidence="2 3">
    <name type="scientific">Lentibacillus halophilus</name>
    <dbReference type="NCBI Taxonomy" id="295065"/>
    <lineage>
        <taxon>Bacteria</taxon>
        <taxon>Bacillati</taxon>
        <taxon>Bacillota</taxon>
        <taxon>Bacilli</taxon>
        <taxon>Bacillales</taxon>
        <taxon>Bacillaceae</taxon>
        <taxon>Lentibacillus</taxon>
    </lineage>
</organism>
<name>A0ABP3J0X0_9BACI</name>
<accession>A0ABP3J0X0</accession>
<evidence type="ECO:0000256" key="1">
    <source>
        <dbReference type="HAMAP-Rule" id="MF_00800"/>
    </source>
</evidence>
<dbReference type="Gene3D" id="3.40.50.10360">
    <property type="entry name" value="Hypothetical protein TT1679"/>
    <property type="match status" value="1"/>
</dbReference>
<evidence type="ECO:0000313" key="3">
    <source>
        <dbReference type="Proteomes" id="UP001501459"/>
    </source>
</evidence>
<dbReference type="PIRSF" id="PIRSF007510">
    <property type="entry name" value="UCP007510"/>
    <property type="match status" value="1"/>
</dbReference>
<dbReference type="NCBIfam" id="TIGR01440">
    <property type="entry name" value="TIGR01440 family protein"/>
    <property type="match status" value="1"/>
</dbReference>
<dbReference type="SUPFAM" id="SSF110710">
    <property type="entry name" value="TTHA0583/YokD-like"/>
    <property type="match status" value="1"/>
</dbReference>
<dbReference type="HAMAP" id="MF_00800">
    <property type="entry name" value="UPF0340"/>
    <property type="match status" value="1"/>
</dbReference>
<proteinExistence type="inferred from homology"/>
<dbReference type="InterPro" id="IPR006340">
    <property type="entry name" value="DUF436"/>
</dbReference>
<reference evidence="3" key="1">
    <citation type="journal article" date="2019" name="Int. J. Syst. Evol. Microbiol.">
        <title>The Global Catalogue of Microorganisms (GCM) 10K type strain sequencing project: providing services to taxonomists for standard genome sequencing and annotation.</title>
        <authorList>
            <consortium name="The Broad Institute Genomics Platform"/>
            <consortium name="The Broad Institute Genome Sequencing Center for Infectious Disease"/>
            <person name="Wu L."/>
            <person name="Ma J."/>
        </authorList>
    </citation>
    <scope>NUCLEOTIDE SEQUENCE [LARGE SCALE GENOMIC DNA]</scope>
    <source>
        <strain evidence="3">JCM 12149</strain>
    </source>
</reference>
<comment type="similarity">
    <text evidence="1">Belongs to the UPF0340 family.</text>
</comment>
<protein>
    <recommendedName>
        <fullName evidence="1">UPF0340 protein GCM10008983_11230</fullName>
    </recommendedName>
</protein>
<dbReference type="EMBL" id="BAAADM010000030">
    <property type="protein sequence ID" value="GAA0436292.1"/>
    <property type="molecule type" value="Genomic_DNA"/>
</dbReference>
<gene>
    <name evidence="2" type="ORF">GCM10008983_11230</name>
</gene>
<dbReference type="InterPro" id="IPR028345">
    <property type="entry name" value="Antibiotic_NAT-like"/>
</dbReference>
<dbReference type="Pfam" id="PF04260">
    <property type="entry name" value="DUF436"/>
    <property type="match status" value="1"/>
</dbReference>
<sequence length="188" mass="20324">MTDMEQDQQQLKQDMDQIVNEWIASGHLQQGDLVVIGCSTSEVAGERIGTSGSGELASIIFQALTSLKEKTGITLAFQCCEHLNRALVVDKETLNERQLRQVTAIPVPEAGGSLASLAFQQMDKAVLAESITADHGLDIGETMIGMHLRPVAIPLRFNHRSAGHARVNAARTRPKLVGGKRAAYPPSQ</sequence>
<comment type="caution">
    <text evidence="2">The sequence shown here is derived from an EMBL/GenBank/DDBJ whole genome shotgun (WGS) entry which is preliminary data.</text>
</comment>
<dbReference type="Proteomes" id="UP001501459">
    <property type="component" value="Unassembled WGS sequence"/>
</dbReference>
<evidence type="ECO:0000313" key="2">
    <source>
        <dbReference type="EMBL" id="GAA0436292.1"/>
    </source>
</evidence>